<sequence>MDVTNMDNEEESKAPRPSFPESVRDSLDVGGVKPRGEGGGEGREATPKAPITTTIHRVQSEKFFEVTPINFEYHKRREEFGRQPQFLEDHSRIHVGLNEIEKLEDNYEEMMVVEETEDTYVDQRNNSTNTGRAEYKSFSLLHTEGAWPKEINIRDAEIVDKTKKKMQRDESFLDAVPSMAKEADYLVRYNNTLPLYSRYYRKCNSVRRRDTKPRANVVAVYRCPSAKKRPVSRITFAPESAGRMAVAYCPYEYDPMLREHSNEAFFWEVENPTRPEGLVRAPAQIVDVRYHPKDVHSICGALFTGQVATWDNRVGPNPQYMTPYEASHEDVCTSALWINSKTGTEFFSCGLDGKIIWWDERNLSERLDFTFADPVKGRSEAVHALPVTTLDYEHTLPTKFLVGTQFGQVMVFMKKGKTPMDRLINMYKAHKGPVRSIHRNPVFIKNFLSCGDYHIRVFAEDCRDSGIMWTAPSDALYTYANWLTGRPCGLVASRVDGCLEFWDLLIQGTTSMLTTKVSHHPLSTVCPSDAGTHVAAGTVSGDIRMVKLCESLHTFGKPDKTALAACFERESRREKYLEQRGREIRLAKKQKEGKAKNTGGDGAKFSFSEHGQEAKKSGKYKKPEPFKNPQLRVDKKFFVTIADEKKKQGINAFPDKKMAAKAFSQVMYKGRMAEKKKQMIKSNKTEDWTLGVEQVMSVNDETLKQANQDMDDVEKKRADAIAKGEDPENVQLKEIVEPDFPSGRLEEELPVVPMMEPNTELDTEDLEPEAEPEPEPAGCWLNLKSEPAAAEPEPEEDEENDAPGEEEDGEEADYLD</sequence>
<feature type="compositionally biased region" description="Basic and acidic residues" evidence="12">
    <location>
        <begin position="610"/>
        <end position="625"/>
    </location>
</feature>
<dbReference type="InterPro" id="IPR036322">
    <property type="entry name" value="WD40_repeat_dom_sf"/>
</dbReference>
<dbReference type="PANTHER" id="PTHR12442">
    <property type="entry name" value="DYNEIN INTERMEDIATE CHAIN"/>
    <property type="match status" value="1"/>
</dbReference>
<reference evidence="13 14" key="1">
    <citation type="journal article" date="2016" name="Genome Biol. Evol.">
        <title>Gene Family Evolution Reflects Adaptation to Soil Environmental Stressors in the Genome of the Collembolan Orchesella cincta.</title>
        <authorList>
            <person name="Faddeeva-Vakhrusheva A."/>
            <person name="Derks M.F."/>
            <person name="Anvar S.Y."/>
            <person name="Agamennone V."/>
            <person name="Suring W."/>
            <person name="Smit S."/>
            <person name="van Straalen N.M."/>
            <person name="Roelofs D."/>
        </authorList>
    </citation>
    <scope>NUCLEOTIDE SEQUENCE [LARGE SCALE GENOMIC DNA]</scope>
    <source>
        <tissue evidence="13">Mixed pool</tissue>
    </source>
</reference>
<evidence type="ECO:0000313" key="13">
    <source>
        <dbReference type="EMBL" id="ODN04326.1"/>
    </source>
</evidence>
<dbReference type="Proteomes" id="UP000094527">
    <property type="component" value="Unassembled WGS sequence"/>
</dbReference>
<feature type="compositionally biased region" description="Basic and acidic residues" evidence="12">
    <location>
        <begin position="34"/>
        <end position="46"/>
    </location>
</feature>
<keyword evidence="9" id="KW-0505">Motor protein</keyword>
<evidence type="ECO:0000256" key="1">
    <source>
        <dbReference type="ARBA" id="ARBA00004430"/>
    </source>
</evidence>
<evidence type="ECO:0000256" key="3">
    <source>
        <dbReference type="ARBA" id="ARBA00022490"/>
    </source>
</evidence>
<keyword evidence="3" id="KW-0963">Cytoplasm</keyword>
<dbReference type="InterPro" id="IPR015943">
    <property type="entry name" value="WD40/YVTN_repeat-like_dom_sf"/>
</dbReference>
<dbReference type="OrthoDB" id="366230at2759"/>
<comment type="caution">
    <text evidence="13">The sequence shown here is derived from an EMBL/GenBank/DDBJ whole genome shotgun (WGS) entry which is preliminary data.</text>
</comment>
<dbReference type="EMBL" id="LJIJ01000047">
    <property type="protein sequence ID" value="ODN04326.1"/>
    <property type="molecule type" value="Genomic_DNA"/>
</dbReference>
<dbReference type="AlphaFoldDB" id="A0A1D2NH87"/>
<dbReference type="GO" id="GO:0036158">
    <property type="term" value="P:outer dynein arm assembly"/>
    <property type="evidence" value="ECO:0007669"/>
    <property type="project" value="TreeGrafter"/>
</dbReference>
<evidence type="ECO:0000256" key="8">
    <source>
        <dbReference type="ARBA" id="ARBA00023069"/>
    </source>
</evidence>
<comment type="similarity">
    <text evidence="2">Belongs to the dynein intermediate chain family.</text>
</comment>
<keyword evidence="10" id="KW-0206">Cytoskeleton</keyword>
<keyword evidence="14" id="KW-1185">Reference proteome</keyword>
<evidence type="ECO:0000256" key="4">
    <source>
        <dbReference type="ARBA" id="ARBA00022574"/>
    </source>
</evidence>
<evidence type="ECO:0000256" key="6">
    <source>
        <dbReference type="ARBA" id="ARBA00022737"/>
    </source>
</evidence>
<keyword evidence="5" id="KW-0493">Microtubule</keyword>
<evidence type="ECO:0000256" key="2">
    <source>
        <dbReference type="ARBA" id="ARBA00011059"/>
    </source>
</evidence>
<dbReference type="STRING" id="48709.A0A1D2NH87"/>
<protein>
    <submittedName>
        <fullName evidence="13">Dynein intermediate chain 3, ciliary</fullName>
    </submittedName>
</protein>
<dbReference type="InterPro" id="IPR050687">
    <property type="entry name" value="Dynein_IC"/>
</dbReference>
<evidence type="ECO:0000256" key="10">
    <source>
        <dbReference type="ARBA" id="ARBA00023212"/>
    </source>
</evidence>
<gene>
    <name evidence="13" type="ORF">Ocin01_02342</name>
</gene>
<organism evidence="13 14">
    <name type="scientific">Orchesella cincta</name>
    <name type="common">Springtail</name>
    <name type="synonym">Podura cincta</name>
    <dbReference type="NCBI Taxonomy" id="48709"/>
    <lineage>
        <taxon>Eukaryota</taxon>
        <taxon>Metazoa</taxon>
        <taxon>Ecdysozoa</taxon>
        <taxon>Arthropoda</taxon>
        <taxon>Hexapoda</taxon>
        <taxon>Collembola</taxon>
        <taxon>Entomobryomorpha</taxon>
        <taxon>Entomobryoidea</taxon>
        <taxon>Orchesellidae</taxon>
        <taxon>Orchesellinae</taxon>
        <taxon>Orchesella</taxon>
    </lineage>
</organism>
<feature type="compositionally biased region" description="Basic and acidic residues" evidence="12">
    <location>
        <begin position="713"/>
        <end position="726"/>
    </location>
</feature>
<dbReference type="InterPro" id="IPR001680">
    <property type="entry name" value="WD40_rpt"/>
</dbReference>
<proteinExistence type="inferred from homology"/>
<keyword evidence="6" id="KW-0677">Repeat</keyword>
<dbReference type="Gene3D" id="2.130.10.10">
    <property type="entry name" value="YVTN repeat-like/Quinoprotein amine dehydrogenase"/>
    <property type="match status" value="2"/>
</dbReference>
<dbReference type="GO" id="GO:0045504">
    <property type="term" value="F:dynein heavy chain binding"/>
    <property type="evidence" value="ECO:0007669"/>
    <property type="project" value="TreeGrafter"/>
</dbReference>
<name>A0A1D2NH87_ORCCI</name>
<feature type="compositionally biased region" description="Acidic residues" evidence="12">
    <location>
        <begin position="792"/>
        <end position="816"/>
    </location>
</feature>
<keyword evidence="11" id="KW-0966">Cell projection</keyword>
<comment type="subcellular location">
    <subcellularLocation>
        <location evidence="1">Cytoplasm</location>
        <location evidence="1">Cytoskeleton</location>
        <location evidence="1">Cilium axoneme</location>
    </subcellularLocation>
</comment>
<evidence type="ECO:0000256" key="5">
    <source>
        <dbReference type="ARBA" id="ARBA00022701"/>
    </source>
</evidence>
<feature type="region of interest" description="Disordered" evidence="12">
    <location>
        <begin position="705"/>
        <end position="816"/>
    </location>
</feature>
<keyword evidence="4" id="KW-0853">WD repeat</keyword>
<dbReference type="GO" id="GO:0003341">
    <property type="term" value="P:cilium movement"/>
    <property type="evidence" value="ECO:0007669"/>
    <property type="project" value="TreeGrafter"/>
</dbReference>
<evidence type="ECO:0000256" key="11">
    <source>
        <dbReference type="ARBA" id="ARBA00023273"/>
    </source>
</evidence>
<accession>A0A1D2NH87</accession>
<keyword evidence="8" id="KW-0969">Cilium</keyword>
<dbReference type="PANTHER" id="PTHR12442:SF7">
    <property type="entry name" value="DYNEIN AXONEMAL INTERMEDIATE CHAIN 2"/>
    <property type="match status" value="1"/>
</dbReference>
<feature type="region of interest" description="Disordered" evidence="12">
    <location>
        <begin position="1"/>
        <end position="48"/>
    </location>
</feature>
<evidence type="ECO:0000256" key="12">
    <source>
        <dbReference type="SAM" id="MobiDB-lite"/>
    </source>
</evidence>
<dbReference type="GO" id="GO:0045503">
    <property type="term" value="F:dynein light chain binding"/>
    <property type="evidence" value="ECO:0007669"/>
    <property type="project" value="TreeGrafter"/>
</dbReference>
<dbReference type="OMA" id="SICWQPE"/>
<dbReference type="GO" id="GO:0005874">
    <property type="term" value="C:microtubule"/>
    <property type="evidence" value="ECO:0007669"/>
    <property type="project" value="UniProtKB-KW"/>
</dbReference>
<keyword evidence="7" id="KW-0243">Dynein</keyword>
<dbReference type="SUPFAM" id="SSF50978">
    <property type="entry name" value="WD40 repeat-like"/>
    <property type="match status" value="1"/>
</dbReference>
<feature type="compositionally biased region" description="Acidic residues" evidence="12">
    <location>
        <begin position="759"/>
        <end position="774"/>
    </location>
</feature>
<feature type="region of interest" description="Disordered" evidence="12">
    <location>
        <begin position="588"/>
        <end position="627"/>
    </location>
</feature>
<dbReference type="SMART" id="SM00320">
    <property type="entry name" value="WD40"/>
    <property type="match status" value="3"/>
</dbReference>
<evidence type="ECO:0000313" key="14">
    <source>
        <dbReference type="Proteomes" id="UP000094527"/>
    </source>
</evidence>
<evidence type="ECO:0000256" key="9">
    <source>
        <dbReference type="ARBA" id="ARBA00023175"/>
    </source>
</evidence>
<evidence type="ECO:0000256" key="7">
    <source>
        <dbReference type="ARBA" id="ARBA00023017"/>
    </source>
</evidence>
<dbReference type="GO" id="GO:0036157">
    <property type="term" value="C:outer dynein arm"/>
    <property type="evidence" value="ECO:0007669"/>
    <property type="project" value="TreeGrafter"/>
</dbReference>